<keyword evidence="8" id="KW-0067">ATP-binding</keyword>
<dbReference type="GO" id="GO:0003677">
    <property type="term" value="F:DNA binding"/>
    <property type="evidence" value="ECO:0007669"/>
    <property type="project" value="TreeGrafter"/>
</dbReference>
<dbReference type="GO" id="GO:0005524">
    <property type="term" value="F:ATP binding"/>
    <property type="evidence" value="ECO:0007669"/>
    <property type="project" value="UniProtKB-KW"/>
</dbReference>
<evidence type="ECO:0000256" key="5">
    <source>
        <dbReference type="ARBA" id="ARBA00022771"/>
    </source>
</evidence>
<evidence type="ECO:0000256" key="6">
    <source>
        <dbReference type="ARBA" id="ARBA00022801"/>
    </source>
</evidence>
<evidence type="ECO:0000313" key="14">
    <source>
        <dbReference type="Proteomes" id="UP000070700"/>
    </source>
</evidence>
<dbReference type="GO" id="GO:0008270">
    <property type="term" value="F:zinc ion binding"/>
    <property type="evidence" value="ECO:0007669"/>
    <property type="project" value="UniProtKB-KW"/>
</dbReference>
<gene>
    <name evidence="13" type="ORF">LY89DRAFT_719327</name>
</gene>
<organism evidence="13 14">
    <name type="scientific">Mollisia scopiformis</name>
    <name type="common">Conifer needle endophyte fungus</name>
    <name type="synonym">Phialocephala scopiformis</name>
    <dbReference type="NCBI Taxonomy" id="149040"/>
    <lineage>
        <taxon>Eukaryota</taxon>
        <taxon>Fungi</taxon>
        <taxon>Dikarya</taxon>
        <taxon>Ascomycota</taxon>
        <taxon>Pezizomycotina</taxon>
        <taxon>Leotiomycetes</taxon>
        <taxon>Helotiales</taxon>
        <taxon>Mollisiaceae</taxon>
        <taxon>Mollisia</taxon>
    </lineage>
</organism>
<evidence type="ECO:0000256" key="4">
    <source>
        <dbReference type="ARBA" id="ARBA00022741"/>
    </source>
</evidence>
<dbReference type="InterPro" id="IPR041684">
    <property type="entry name" value="Znf-PHD-like"/>
</dbReference>
<feature type="compositionally biased region" description="Low complexity" evidence="10">
    <location>
        <begin position="1456"/>
        <end position="1466"/>
    </location>
</feature>
<dbReference type="InterPro" id="IPR056616">
    <property type="entry name" value="Chromo_MIT1"/>
</dbReference>
<evidence type="ECO:0000259" key="11">
    <source>
        <dbReference type="PROSITE" id="PS51192"/>
    </source>
</evidence>
<evidence type="ECO:0000259" key="12">
    <source>
        <dbReference type="PROSITE" id="PS51194"/>
    </source>
</evidence>
<dbReference type="GO" id="GO:0016887">
    <property type="term" value="F:ATP hydrolysis activity"/>
    <property type="evidence" value="ECO:0007669"/>
    <property type="project" value="TreeGrafter"/>
</dbReference>
<dbReference type="GO" id="GO:0003682">
    <property type="term" value="F:chromatin binding"/>
    <property type="evidence" value="ECO:0007669"/>
    <property type="project" value="TreeGrafter"/>
</dbReference>
<keyword evidence="7" id="KW-0862">Zinc</keyword>
<dbReference type="Gene3D" id="3.40.50.300">
    <property type="entry name" value="P-loop containing nucleotide triphosphate hydrolases"/>
    <property type="match status" value="1"/>
</dbReference>
<dbReference type="OrthoDB" id="5857104at2759"/>
<dbReference type="SMART" id="SM00490">
    <property type="entry name" value="HELICc"/>
    <property type="match status" value="1"/>
</dbReference>
<feature type="region of interest" description="Disordered" evidence="10">
    <location>
        <begin position="1372"/>
        <end position="1472"/>
    </location>
</feature>
<dbReference type="InterPro" id="IPR001650">
    <property type="entry name" value="Helicase_C-like"/>
</dbReference>
<evidence type="ECO:0000313" key="13">
    <source>
        <dbReference type="EMBL" id="KUJ15594.1"/>
    </source>
</evidence>
<dbReference type="SUPFAM" id="SSF52540">
    <property type="entry name" value="P-loop containing nucleoside triphosphate hydrolases"/>
    <property type="match status" value="2"/>
</dbReference>
<feature type="compositionally biased region" description="Polar residues" evidence="10">
    <location>
        <begin position="160"/>
        <end position="175"/>
    </location>
</feature>
<dbReference type="CDD" id="cd18793">
    <property type="entry name" value="SF2_C_SNF"/>
    <property type="match status" value="1"/>
</dbReference>
<name>A0A194X699_MOLSC</name>
<dbReference type="SMART" id="SM00249">
    <property type="entry name" value="PHD"/>
    <property type="match status" value="2"/>
</dbReference>
<feature type="compositionally biased region" description="Basic residues" evidence="10">
    <location>
        <begin position="307"/>
        <end position="331"/>
    </location>
</feature>
<evidence type="ECO:0000256" key="2">
    <source>
        <dbReference type="ARBA" id="ARBA00011353"/>
    </source>
</evidence>
<dbReference type="Pfam" id="PF00176">
    <property type="entry name" value="SNF2-rel_dom"/>
    <property type="match status" value="1"/>
</dbReference>
<dbReference type="PANTHER" id="PTHR45623">
    <property type="entry name" value="CHROMODOMAIN-HELICASE-DNA-BINDING PROTEIN 3-RELATED-RELATED"/>
    <property type="match status" value="1"/>
</dbReference>
<dbReference type="GeneID" id="28828212"/>
<sequence>MTSSRHVSDSESDSSSESQADNIHTPVPDEESGVPGPSSFLSHRFRKSPPKPQSERHGSAVAVLLSPPKNPWEYQPFKGHTTVDSILEVFEGTNGEHRYKIEYEDGNQEEVSEHKLLKLRNGQNALDFYNTNKVEISETNKSLTEGPTMNSNGVGKRTRVQTSNTGYVDSSNMEFNSDEDELYAGQTDVKRRRVDKESGNQSTRSSTRQSSRIREGGVANPKFYEEESSDTDDAPSAKRGPQLNRGTSLGPRRSTRTTRSTDTHSRQSTLKYAYETGPSYEDEDADELANGEQDESDSDVGFMPLKQQRRTGHIKGRSLSKGKRGRPRKHSSSSASPERPQPSRRSGRDRAIKSMKERDVDEEMYADDTPLNNDPKVISVREVFQPISSKSPFGFLHRQTCDVCNGVGSKSNKGNSPLVYCQGCSTTIHKVCLGYRSGREHLVTKVGHENFILQCRRCIGTAAKKDELAPILGACQSCKQDGLSCGAFTSRKTAKQEEKLREQNNGEDPITNVPENLLNNPENVLFRCTSCQQAFHFEHLPPLDKKSKTSSDVEELHKDRFHEYKVQWRCKDCLDTSAKVQTLVAWRPVDQLSYVNGQEADEFREDEKEYLIKWEAQSYFKCSWMPGGWVWGTTAAVMRKAFFKRDEGANNLPKWTEEEAIPEDFLCVEIVLDVDYDDDFEPQSEVADKAAIQMVDQVYVKFKGLSYDEVVWEDPPDPDDGERWTHFVAAYNEYVAGKYFKQPSAGTMKERTDHFRSMDFDELKKQPSALSGGDMMPYQLQGLNWLLYNFHQMKNVILADEMGLGKTIQIISFIAALVEENPRCWPFLVVTPNSTCPNWRREIKKWAPNLRVVAFYGGKKARDMAMEYELYPGGCSDLRAHVVVTSYEGPVDDSSKSFFRRIKWAGMIVDEGQRLKNDGNLLYGALKALKVPFQVLLTGTPLQNNKRELFNLLQFLDTSINATELDEEYAELTRENLPGLHELIRPFFLRRTKREVLKFLPSISQVILPLTMSVLQKRLYKSILEKNGQLIKSILGHDTHSLKATERGNLNNILMQLRKCLCHPFVYSAAVEERNLPKDALHRNLIDASAKLQLLEMMLPKLKARGHRVLLFSQFLNQLDIIEDFLNGLGFRFQRLDGNIPALEKQKRIDAFNAPNSPDFAFILSTRAGGVGINLATADTVIIMDPDFNPHQDIQALSRAHRIGQTKPVLCFQLMTKDSAEEKIVQIGRQKMSLDHALIESMKEDDDTHVDLESILKHGAEALFNDDDRNDVHYNSASVDQLLDRAQAQTTVTDLEKTAESHFKFARVWASDKGDLTENIEINEHQSAAPNSDFWDKILRKREAKAAAEAARNMQTFGRGKRARQTIDYQKSNLDLDDDMPDSSPLKQPSKRKPADSASDLDFPDADDSDGDDDSDIEPVDARELHSGTPSKFGSSRKDDHDGYDNVQQSKNENIPSRSTGSSPPGRLQPTAARFGSPIQEKLLSTSRSGHSTSQHSSRPELSSTSHNRSHIKPSSNLPLHEYKDGNLQKHYSDRPIPSSTPTFCQSCRSTHPIGPCPLQDLCGKCGLAHLKISRTCPKYSSEVRLRLLLDNTRSLAAQAGIDDLRAVLRLELSKRTQRRKI</sequence>
<evidence type="ECO:0000256" key="8">
    <source>
        <dbReference type="ARBA" id="ARBA00022840"/>
    </source>
</evidence>
<dbReference type="InParanoid" id="A0A194X699"/>
<dbReference type="Pfam" id="PF00271">
    <property type="entry name" value="Helicase_C"/>
    <property type="match status" value="1"/>
</dbReference>
<dbReference type="Pfam" id="PF15446">
    <property type="entry name" value="zf-PHD-like"/>
    <property type="match status" value="1"/>
</dbReference>
<dbReference type="EMBL" id="KQ947417">
    <property type="protein sequence ID" value="KUJ15594.1"/>
    <property type="molecule type" value="Genomic_DNA"/>
</dbReference>
<evidence type="ECO:0000256" key="1">
    <source>
        <dbReference type="ARBA" id="ARBA00004123"/>
    </source>
</evidence>
<evidence type="ECO:0000256" key="10">
    <source>
        <dbReference type="SAM" id="MobiDB-lite"/>
    </source>
</evidence>
<comment type="subunit">
    <text evidence="2">Component of the NuA4 histone acetyltransferase complex.</text>
</comment>
<dbReference type="InterPro" id="IPR038718">
    <property type="entry name" value="SNF2-like_sf"/>
</dbReference>
<feature type="compositionally biased region" description="Polar residues" evidence="10">
    <location>
        <begin position="1446"/>
        <end position="1455"/>
    </location>
</feature>
<proteinExistence type="predicted"/>
<dbReference type="Gene3D" id="3.40.50.10810">
    <property type="entry name" value="Tandem AAA-ATPase domain"/>
    <property type="match status" value="1"/>
</dbReference>
<dbReference type="SMART" id="SM00487">
    <property type="entry name" value="DEXDc"/>
    <property type="match status" value="1"/>
</dbReference>
<dbReference type="InterPro" id="IPR055565">
    <property type="entry name" value="DUF7141"/>
</dbReference>
<keyword evidence="6" id="KW-0378">Hydrolase</keyword>
<dbReference type="InterPro" id="IPR049730">
    <property type="entry name" value="SNF2/RAD54-like_C"/>
</dbReference>
<dbReference type="CDD" id="cd17919">
    <property type="entry name" value="DEXHc_Snf"/>
    <property type="match status" value="1"/>
</dbReference>
<dbReference type="PROSITE" id="PS51192">
    <property type="entry name" value="HELICASE_ATP_BIND_1"/>
    <property type="match status" value="1"/>
</dbReference>
<feature type="region of interest" description="Disordered" evidence="10">
    <location>
        <begin position="1"/>
        <end position="77"/>
    </location>
</feature>
<dbReference type="KEGG" id="psco:LY89DRAFT_719327"/>
<evidence type="ECO:0008006" key="15">
    <source>
        <dbReference type="Google" id="ProtNLM"/>
    </source>
</evidence>
<accession>A0A194X699</accession>
<dbReference type="PANTHER" id="PTHR45623:SF17">
    <property type="entry name" value="CHROMODOMAIN-HELICASE-DNA-BINDING PROTEIN 3-RELATED"/>
    <property type="match status" value="1"/>
</dbReference>
<dbReference type="InterPro" id="IPR013083">
    <property type="entry name" value="Znf_RING/FYVE/PHD"/>
</dbReference>
<feature type="compositionally biased region" description="Low complexity" evidence="10">
    <location>
        <begin position="247"/>
        <end position="258"/>
    </location>
</feature>
<dbReference type="Pfam" id="PF23614">
    <property type="entry name" value="DUF7141"/>
    <property type="match status" value="1"/>
</dbReference>
<feature type="compositionally biased region" description="Acidic residues" evidence="10">
    <location>
        <begin position="1402"/>
        <end position="1419"/>
    </location>
</feature>
<dbReference type="PROSITE" id="PS50096">
    <property type="entry name" value="IQ"/>
    <property type="match status" value="1"/>
</dbReference>
<dbReference type="GO" id="GO:0000785">
    <property type="term" value="C:chromatin"/>
    <property type="evidence" value="ECO:0007669"/>
    <property type="project" value="TreeGrafter"/>
</dbReference>
<feature type="compositionally biased region" description="Basic and acidic residues" evidence="10">
    <location>
        <begin position="346"/>
        <end position="359"/>
    </location>
</feature>
<dbReference type="STRING" id="149040.A0A194X699"/>
<evidence type="ECO:0000256" key="7">
    <source>
        <dbReference type="ARBA" id="ARBA00022833"/>
    </source>
</evidence>
<feature type="domain" description="Helicase ATP-binding" evidence="11">
    <location>
        <begin position="787"/>
        <end position="959"/>
    </location>
</feature>
<dbReference type="InterPro" id="IPR001965">
    <property type="entry name" value="Znf_PHD"/>
</dbReference>
<dbReference type="Gene3D" id="3.30.40.10">
    <property type="entry name" value="Zinc/RING finger domain, C3HC4 (zinc finger)"/>
    <property type="match status" value="1"/>
</dbReference>
<feature type="compositionally biased region" description="Low complexity" evidence="10">
    <location>
        <begin position="201"/>
        <end position="210"/>
    </location>
</feature>
<feature type="region of interest" description="Disordered" evidence="10">
    <location>
        <begin position="139"/>
        <end position="360"/>
    </location>
</feature>
<feature type="compositionally biased region" description="Polar residues" evidence="10">
    <location>
        <begin position="139"/>
        <end position="153"/>
    </location>
</feature>
<dbReference type="RefSeq" id="XP_018069949.1">
    <property type="nucleotide sequence ID" value="XM_018218486.1"/>
</dbReference>
<reference evidence="13 14" key="1">
    <citation type="submission" date="2015-10" db="EMBL/GenBank/DDBJ databases">
        <title>Full genome of DAOMC 229536 Phialocephala scopiformis, a fungal endophyte of spruce producing the potent anti-insectan compound rugulosin.</title>
        <authorList>
            <consortium name="DOE Joint Genome Institute"/>
            <person name="Walker A.K."/>
            <person name="Frasz S.L."/>
            <person name="Seifert K.A."/>
            <person name="Miller J.D."/>
            <person name="Mondo S.J."/>
            <person name="Labutti K."/>
            <person name="Lipzen A."/>
            <person name="Dockter R."/>
            <person name="Kennedy M."/>
            <person name="Grigoriev I.V."/>
            <person name="Spatafora J.W."/>
        </authorList>
    </citation>
    <scope>NUCLEOTIDE SEQUENCE [LARGE SCALE GENOMIC DNA]</scope>
    <source>
        <strain evidence="13 14">CBS 120377</strain>
    </source>
</reference>
<feature type="region of interest" description="Disordered" evidence="10">
    <location>
        <begin position="1485"/>
        <end position="1523"/>
    </location>
</feature>
<keyword evidence="4" id="KW-0547">Nucleotide-binding</keyword>
<dbReference type="GO" id="GO:0005634">
    <property type="term" value="C:nucleus"/>
    <property type="evidence" value="ECO:0007669"/>
    <property type="project" value="UniProtKB-SubCell"/>
</dbReference>
<dbReference type="GO" id="GO:0042393">
    <property type="term" value="F:histone binding"/>
    <property type="evidence" value="ECO:0007669"/>
    <property type="project" value="TreeGrafter"/>
</dbReference>
<dbReference type="SUPFAM" id="SSF54160">
    <property type="entry name" value="Chromo domain-like"/>
    <property type="match status" value="2"/>
</dbReference>
<feature type="compositionally biased region" description="Acidic residues" evidence="10">
    <location>
        <begin position="280"/>
        <end position="298"/>
    </location>
</feature>
<dbReference type="PROSITE" id="PS51194">
    <property type="entry name" value="HELICASE_CTER"/>
    <property type="match status" value="1"/>
</dbReference>
<feature type="compositionally biased region" description="Low complexity" evidence="10">
    <location>
        <begin position="1485"/>
        <end position="1497"/>
    </location>
</feature>
<dbReference type="Proteomes" id="UP000070700">
    <property type="component" value="Unassembled WGS sequence"/>
</dbReference>
<keyword evidence="5" id="KW-0863">Zinc-finger</keyword>
<protein>
    <recommendedName>
        <fullName evidence="15">Chromatin remodeling factor mit1</fullName>
    </recommendedName>
</protein>
<keyword evidence="3" id="KW-0479">Metal-binding</keyword>
<keyword evidence="9" id="KW-0539">Nucleus</keyword>
<evidence type="ECO:0000256" key="9">
    <source>
        <dbReference type="ARBA" id="ARBA00023242"/>
    </source>
</evidence>
<dbReference type="InterPro" id="IPR014001">
    <property type="entry name" value="Helicase_ATP-bd"/>
</dbReference>
<dbReference type="InterPro" id="IPR016197">
    <property type="entry name" value="Chromo-like_dom_sf"/>
</dbReference>
<dbReference type="InterPro" id="IPR027417">
    <property type="entry name" value="P-loop_NTPase"/>
</dbReference>
<evidence type="ECO:0000256" key="3">
    <source>
        <dbReference type="ARBA" id="ARBA00022723"/>
    </source>
</evidence>
<comment type="subcellular location">
    <subcellularLocation>
        <location evidence="1">Nucleus</location>
    </subcellularLocation>
</comment>
<feature type="compositionally biased region" description="Polar residues" evidence="10">
    <location>
        <begin position="1500"/>
        <end position="1518"/>
    </location>
</feature>
<keyword evidence="14" id="KW-1185">Reference proteome</keyword>
<dbReference type="InterPro" id="IPR000330">
    <property type="entry name" value="SNF2_N"/>
</dbReference>
<dbReference type="Pfam" id="PF23615">
    <property type="entry name" value="Chromo_MIT1"/>
    <property type="match status" value="1"/>
</dbReference>
<dbReference type="GO" id="GO:0140658">
    <property type="term" value="F:ATP-dependent chromatin remodeler activity"/>
    <property type="evidence" value="ECO:0007669"/>
    <property type="project" value="TreeGrafter"/>
</dbReference>
<feature type="domain" description="Helicase C-terminal" evidence="12">
    <location>
        <begin position="1094"/>
        <end position="1246"/>
    </location>
</feature>